<dbReference type="PROSITE" id="PS00745">
    <property type="entry name" value="RF_PROK_I"/>
    <property type="match status" value="1"/>
</dbReference>
<feature type="region of interest" description="Disordered" evidence="2">
    <location>
        <begin position="107"/>
        <end position="139"/>
    </location>
</feature>
<dbReference type="GO" id="GO:0004045">
    <property type="term" value="F:peptidyl-tRNA hydrolase activity"/>
    <property type="evidence" value="ECO:0007669"/>
    <property type="project" value="TreeGrafter"/>
</dbReference>
<dbReference type="EMBL" id="AP023086">
    <property type="protein sequence ID" value="BCD98311.1"/>
    <property type="molecule type" value="Genomic_DNA"/>
</dbReference>
<protein>
    <submittedName>
        <fullName evidence="4">Ribosome-associated protein</fullName>
    </submittedName>
</protein>
<name>A0AAN2BKR9_9GAMM</name>
<dbReference type="KEGG" id="marq:MARGE09_P2512"/>
<dbReference type="RefSeq" id="WP_236982566.1">
    <property type="nucleotide sequence ID" value="NZ_AP023086.1"/>
</dbReference>
<gene>
    <name evidence="4" type="ORF">MARGE09_P2512</name>
</gene>
<evidence type="ECO:0000313" key="4">
    <source>
        <dbReference type="EMBL" id="BCD98311.1"/>
    </source>
</evidence>
<dbReference type="PANTHER" id="PTHR47814:SF1">
    <property type="entry name" value="PEPTIDYL-TRNA HYDROLASE ARFB"/>
    <property type="match status" value="1"/>
</dbReference>
<sequence>MFVINSQLSIPWRCIQINAIRAQGAGGQNVNKVSTAICLQVDLKSTPLPSYVREQLYKANDSRISDNHIITIKAQRHRTQQKNRDDALERLSDLINKACHKPKYRVATKPTRGSVERRIKSKNQRGNIKKMRSKNHFDT</sequence>
<feature type="domain" description="Prokaryotic-type class I peptide chain release factors" evidence="3">
    <location>
        <begin position="21"/>
        <end position="37"/>
    </location>
</feature>
<proteinExistence type="inferred from homology"/>
<evidence type="ECO:0000256" key="2">
    <source>
        <dbReference type="SAM" id="MobiDB-lite"/>
    </source>
</evidence>
<dbReference type="Pfam" id="PF00472">
    <property type="entry name" value="RF-1"/>
    <property type="match status" value="1"/>
</dbReference>
<dbReference type="NCBIfam" id="NF006718">
    <property type="entry name" value="PRK09256.1"/>
    <property type="match status" value="1"/>
</dbReference>
<accession>A0AAN2BKR9</accession>
<evidence type="ECO:0000256" key="1">
    <source>
        <dbReference type="ARBA" id="ARBA00010835"/>
    </source>
</evidence>
<reference evidence="4 5" key="1">
    <citation type="journal article" date="2022" name="IScience">
        <title>An ultrasensitive nanofiber-based assay for enzymatic hydrolysis and deep-sea microbial degradation of cellulose.</title>
        <authorList>
            <person name="Tsudome M."/>
            <person name="Tachioka M."/>
            <person name="Miyazaki M."/>
            <person name="Uchimura K."/>
            <person name="Tsuda M."/>
            <person name="Takaki Y."/>
            <person name="Deguchi S."/>
        </authorList>
    </citation>
    <scope>NUCLEOTIDE SEQUENCE [LARGE SCALE GENOMIC DNA]</scope>
    <source>
        <strain evidence="4 5">GE09</strain>
    </source>
</reference>
<dbReference type="InterPro" id="IPR000352">
    <property type="entry name" value="Pep_chain_release_fac_I"/>
</dbReference>
<dbReference type="PANTHER" id="PTHR47814">
    <property type="entry name" value="PEPTIDYL-TRNA HYDROLASE ARFB"/>
    <property type="match status" value="1"/>
</dbReference>
<evidence type="ECO:0000259" key="3">
    <source>
        <dbReference type="PROSITE" id="PS00745"/>
    </source>
</evidence>
<evidence type="ECO:0000313" key="5">
    <source>
        <dbReference type="Proteomes" id="UP001320119"/>
    </source>
</evidence>
<dbReference type="InterPro" id="IPR045853">
    <property type="entry name" value="Pep_chain_release_fac_I_sf"/>
</dbReference>
<comment type="similarity">
    <text evidence="1">Belongs to the prokaryotic/mitochondrial release factor family.</text>
</comment>
<dbReference type="Gene3D" id="3.30.160.20">
    <property type="match status" value="1"/>
</dbReference>
<feature type="compositionally biased region" description="Basic residues" evidence="2">
    <location>
        <begin position="119"/>
        <end position="139"/>
    </location>
</feature>
<dbReference type="GO" id="GO:0043022">
    <property type="term" value="F:ribosome binding"/>
    <property type="evidence" value="ECO:0007669"/>
    <property type="project" value="TreeGrafter"/>
</dbReference>
<dbReference type="GO" id="GO:0003747">
    <property type="term" value="F:translation release factor activity"/>
    <property type="evidence" value="ECO:0007669"/>
    <property type="project" value="InterPro"/>
</dbReference>
<dbReference type="GO" id="GO:0072344">
    <property type="term" value="P:rescue of stalled ribosome"/>
    <property type="evidence" value="ECO:0007669"/>
    <property type="project" value="TreeGrafter"/>
</dbReference>
<dbReference type="SUPFAM" id="SSF75620">
    <property type="entry name" value="Release factor"/>
    <property type="match status" value="1"/>
</dbReference>
<dbReference type="AlphaFoldDB" id="A0AAN2BKR9"/>
<keyword evidence="5" id="KW-1185">Reference proteome</keyword>
<dbReference type="Proteomes" id="UP001320119">
    <property type="component" value="Chromosome"/>
</dbReference>
<organism evidence="4 5">
    <name type="scientific">Marinagarivorans cellulosilyticus</name>
    <dbReference type="NCBI Taxonomy" id="2721545"/>
    <lineage>
        <taxon>Bacteria</taxon>
        <taxon>Pseudomonadati</taxon>
        <taxon>Pseudomonadota</taxon>
        <taxon>Gammaproteobacteria</taxon>
        <taxon>Cellvibrionales</taxon>
        <taxon>Cellvibrionaceae</taxon>
        <taxon>Marinagarivorans</taxon>
    </lineage>
</organism>